<sequence length="247" mass="29403">MRDARYQQIAQKWGVTYLPERPSGFAVFLLGDNGIITRKNDSDWELHPEKSLFLTGLLQRGYTVVVPPLHPSHWGSEEDYRIVLHMYHHVLKQEILNRRIHILAEGTGALLALRWIAEEKECLRSCYFINPCLDLHAFYRQEQEHKWFFKRLEKELADVYQEDKRQITDEWIQLIAPSYTFDDVPPLSIHCDMNEKRFPLHIHSRPFLQKLAELNTYVNLRIHGNEQSFYRTAQAAYPFFKKHEVKL</sequence>
<dbReference type="Proteomes" id="UP000018895">
    <property type="component" value="Unassembled WGS sequence"/>
</dbReference>
<dbReference type="Gene3D" id="3.40.50.1820">
    <property type="entry name" value="alpha/beta hydrolase"/>
    <property type="match status" value="1"/>
</dbReference>
<accession>W4QHT1</accession>
<dbReference type="STRING" id="1236971.JCM9152_2668"/>
<organism evidence="1 2">
    <name type="scientific">Halalkalibacter hemicellulosilyticusJCM 9152</name>
    <dbReference type="NCBI Taxonomy" id="1236971"/>
    <lineage>
        <taxon>Bacteria</taxon>
        <taxon>Bacillati</taxon>
        <taxon>Bacillota</taxon>
        <taxon>Bacilli</taxon>
        <taxon>Bacillales</taxon>
        <taxon>Bacillaceae</taxon>
        <taxon>Halalkalibacter</taxon>
    </lineage>
</organism>
<reference evidence="1" key="1">
    <citation type="journal article" date="2014" name="Genome Announc.">
        <title>Draft Genome Sequences of Three Alkaliphilic Bacillus Strains, Bacillus wakoensis JCM 9140T, Bacillus akibai JCM 9157T, and Bacillus hemicellulosilyticus JCM 9152T.</title>
        <authorList>
            <person name="Yuki M."/>
            <person name="Oshima K."/>
            <person name="Suda W."/>
            <person name="Oshida Y."/>
            <person name="Kitamura K."/>
            <person name="Iida T."/>
            <person name="Hattori M."/>
            <person name="Ohkuma M."/>
        </authorList>
    </citation>
    <scope>NUCLEOTIDE SEQUENCE [LARGE SCALE GENOMIC DNA]</scope>
    <source>
        <strain evidence="1">JCM 9152</strain>
    </source>
</reference>
<gene>
    <name evidence="1" type="ORF">JCM9152_2668</name>
</gene>
<name>W4QHT1_9BACI</name>
<evidence type="ECO:0000313" key="2">
    <source>
        <dbReference type="Proteomes" id="UP000018895"/>
    </source>
</evidence>
<dbReference type="InterPro" id="IPR029058">
    <property type="entry name" value="AB_hydrolase_fold"/>
</dbReference>
<dbReference type="EMBL" id="BAUU01000017">
    <property type="protein sequence ID" value="GAE31213.1"/>
    <property type="molecule type" value="Genomic_DNA"/>
</dbReference>
<protein>
    <recommendedName>
        <fullName evidence="3">Hydrolase</fullName>
    </recommendedName>
</protein>
<keyword evidence="2" id="KW-1185">Reference proteome</keyword>
<evidence type="ECO:0008006" key="3">
    <source>
        <dbReference type="Google" id="ProtNLM"/>
    </source>
</evidence>
<dbReference type="AlphaFoldDB" id="W4QHT1"/>
<dbReference type="SUPFAM" id="SSF53474">
    <property type="entry name" value="alpha/beta-Hydrolases"/>
    <property type="match status" value="1"/>
</dbReference>
<comment type="caution">
    <text evidence="1">The sequence shown here is derived from an EMBL/GenBank/DDBJ whole genome shotgun (WGS) entry which is preliminary data.</text>
</comment>
<evidence type="ECO:0000313" key="1">
    <source>
        <dbReference type="EMBL" id="GAE31213.1"/>
    </source>
</evidence>
<proteinExistence type="predicted"/>